<dbReference type="GO" id="GO:0000118">
    <property type="term" value="C:histone deacetylase complex"/>
    <property type="evidence" value="ECO:0007669"/>
    <property type="project" value="TreeGrafter"/>
</dbReference>
<dbReference type="InterPro" id="IPR037138">
    <property type="entry name" value="His_deacetylse_dom_sf"/>
</dbReference>
<name>A0AA38LB33_TAXCH</name>
<evidence type="ECO:0000313" key="3">
    <source>
        <dbReference type="Proteomes" id="UP000824469"/>
    </source>
</evidence>
<feature type="domain" description="Histone deacetylase" evidence="1">
    <location>
        <begin position="4"/>
        <end position="125"/>
    </location>
</feature>
<comment type="caution">
    <text evidence="2">The sequence shown here is derived from an EMBL/GenBank/DDBJ whole genome shotgun (WGS) entry which is preliminary data.</text>
</comment>
<reference evidence="2 3" key="1">
    <citation type="journal article" date="2021" name="Nat. Plants">
        <title>The Taxus genome provides insights into paclitaxel biosynthesis.</title>
        <authorList>
            <person name="Xiong X."/>
            <person name="Gou J."/>
            <person name="Liao Q."/>
            <person name="Li Y."/>
            <person name="Zhou Q."/>
            <person name="Bi G."/>
            <person name="Li C."/>
            <person name="Du R."/>
            <person name="Wang X."/>
            <person name="Sun T."/>
            <person name="Guo L."/>
            <person name="Liang H."/>
            <person name="Lu P."/>
            <person name="Wu Y."/>
            <person name="Zhang Z."/>
            <person name="Ro D.K."/>
            <person name="Shang Y."/>
            <person name="Huang S."/>
            <person name="Yan J."/>
        </authorList>
    </citation>
    <scope>NUCLEOTIDE SEQUENCE [LARGE SCALE GENOMIC DNA]</scope>
    <source>
        <strain evidence="2">Ta-2019</strain>
    </source>
</reference>
<dbReference type="PANTHER" id="PTHR10625">
    <property type="entry name" value="HISTONE DEACETYLASE HDAC1-RELATED"/>
    <property type="match status" value="1"/>
</dbReference>
<dbReference type="Gene3D" id="3.10.490.10">
    <property type="entry name" value="Gamma-glutamyl cyclotransferase-like"/>
    <property type="match status" value="1"/>
</dbReference>
<protein>
    <recommendedName>
        <fullName evidence="1">Histone deacetylase domain-containing protein</fullName>
    </recommendedName>
</protein>
<feature type="non-terminal residue" evidence="2">
    <location>
        <position position="1"/>
    </location>
</feature>
<dbReference type="Pfam" id="PF00850">
    <property type="entry name" value="Hist_deacetyl"/>
    <property type="match status" value="1"/>
</dbReference>
<dbReference type="EMBL" id="JAHRHJ020000005">
    <property type="protein sequence ID" value="KAH9315230.1"/>
    <property type="molecule type" value="Genomic_DNA"/>
</dbReference>
<evidence type="ECO:0000259" key="1">
    <source>
        <dbReference type="Pfam" id="PF00850"/>
    </source>
</evidence>
<keyword evidence="3" id="KW-1185">Reference proteome</keyword>
<sequence>FDSGAFYPGGDDGNYKRIGEGPGAGYNINVPWEQGKCGDPDYLAVWDHILIPVAKSYNPDIVLISGGFDAALGDPLGGCRLTPYGYSLMTQKLMELADGKIVLALEGGYNLESLADSFAACVEALLADKPIRSSSVLFPFESTWDVIRAVRQELGSFWPALKQDLPLPKMIKDDVLQSFEKLSVSSSDERSDSGEEFAEAGKITVIPTVLSSPSVQTIESIIQPLTGLKVYEDRHDNEGTAQSVLALNCDKELPLTVVDEAVVPSITCSEDCNESTTVSTLNAVDSCSWRQLLRKAHIWYACYGSNMWKRRFICYIEGGKVEGMKKYCFGSVDKTPPQGMQWKVVPHHMFFGRSYSDTWGSGGVAFLHPSHNGNSKAHVCLYQITLEQFNDLLLQENNMSLETDYPLVDLSSIDALRNENPILEVIKGIWYGTILYLGMEGGLPILSITCSISDIEKFKHGQLPACPPSSMYANVLLRGLVDGGGLSESDALAYIDGASKL</sequence>
<evidence type="ECO:0000313" key="2">
    <source>
        <dbReference type="EMBL" id="KAH9315230.1"/>
    </source>
</evidence>
<dbReference type="InterPro" id="IPR023801">
    <property type="entry name" value="His_deacetylse_dom"/>
</dbReference>
<dbReference type="AlphaFoldDB" id="A0AA38LB33"/>
<proteinExistence type="predicted"/>
<gene>
    <name evidence="2" type="ORF">KI387_023857</name>
</gene>
<dbReference type="OMA" id="LYLERRM"/>
<feature type="non-terminal residue" evidence="2">
    <location>
        <position position="501"/>
    </location>
</feature>
<dbReference type="GO" id="GO:0040029">
    <property type="term" value="P:epigenetic regulation of gene expression"/>
    <property type="evidence" value="ECO:0007669"/>
    <property type="project" value="TreeGrafter"/>
</dbReference>
<dbReference type="Gene3D" id="3.40.800.20">
    <property type="entry name" value="Histone deacetylase domain"/>
    <property type="match status" value="1"/>
</dbReference>
<dbReference type="SUPFAM" id="SSF52768">
    <property type="entry name" value="Arginase/deacetylase"/>
    <property type="match status" value="1"/>
</dbReference>
<dbReference type="Proteomes" id="UP000824469">
    <property type="component" value="Unassembled WGS sequence"/>
</dbReference>
<dbReference type="GO" id="GO:0004407">
    <property type="term" value="F:histone deacetylase activity"/>
    <property type="evidence" value="ECO:0007669"/>
    <property type="project" value="TreeGrafter"/>
</dbReference>
<dbReference type="InterPro" id="IPR023696">
    <property type="entry name" value="Ureohydrolase_dom_sf"/>
</dbReference>
<dbReference type="PANTHER" id="PTHR10625:SF25">
    <property type="entry name" value="HISTONE DEACETYLASE 18-RELATED"/>
    <property type="match status" value="1"/>
</dbReference>
<dbReference type="GO" id="GO:0005737">
    <property type="term" value="C:cytoplasm"/>
    <property type="evidence" value="ECO:0007669"/>
    <property type="project" value="TreeGrafter"/>
</dbReference>
<organism evidence="2 3">
    <name type="scientific">Taxus chinensis</name>
    <name type="common">Chinese yew</name>
    <name type="synonym">Taxus wallichiana var. chinensis</name>
    <dbReference type="NCBI Taxonomy" id="29808"/>
    <lineage>
        <taxon>Eukaryota</taxon>
        <taxon>Viridiplantae</taxon>
        <taxon>Streptophyta</taxon>
        <taxon>Embryophyta</taxon>
        <taxon>Tracheophyta</taxon>
        <taxon>Spermatophyta</taxon>
        <taxon>Pinopsida</taxon>
        <taxon>Pinidae</taxon>
        <taxon>Conifers II</taxon>
        <taxon>Cupressales</taxon>
        <taxon>Taxaceae</taxon>
        <taxon>Taxus</taxon>
    </lineage>
</organism>
<accession>A0AA38LB33</accession>